<protein>
    <submittedName>
        <fullName evidence="1">Uncharacterized protein</fullName>
    </submittedName>
</protein>
<organism evidence="1 3">
    <name type="scientific">Fusarium culmorum</name>
    <dbReference type="NCBI Taxonomy" id="5516"/>
    <lineage>
        <taxon>Eukaryota</taxon>
        <taxon>Fungi</taxon>
        <taxon>Dikarya</taxon>
        <taxon>Ascomycota</taxon>
        <taxon>Pezizomycotina</taxon>
        <taxon>Sordariomycetes</taxon>
        <taxon>Hypocreomycetidae</taxon>
        <taxon>Hypocreales</taxon>
        <taxon>Nectriaceae</taxon>
        <taxon>Fusarium</taxon>
    </lineage>
</organism>
<evidence type="ECO:0000313" key="1">
    <source>
        <dbReference type="EMBL" id="PTD09348.1"/>
    </source>
</evidence>
<proteinExistence type="predicted"/>
<name>A0A2T4H0M8_FUSCU</name>
<keyword evidence="3" id="KW-1185">Reference proteome</keyword>
<dbReference type="AlphaFoldDB" id="A0A2T4H0M8"/>
<dbReference type="OrthoDB" id="5061981at2759"/>
<gene>
    <name evidence="1" type="ORF">FCULG_00007612</name>
    <name evidence="2" type="ORF">HYE67_006601</name>
</gene>
<dbReference type="Proteomes" id="UP000663297">
    <property type="component" value="Chromosome 3"/>
</dbReference>
<reference evidence="2" key="2">
    <citation type="submission" date="2020-11" db="EMBL/GenBank/DDBJ databases">
        <title>The chromosome-scale genome resource for two endophytic Fusarium species: F. culmorum and F. pseudograminearum.</title>
        <authorList>
            <person name="Yuan Z."/>
        </authorList>
    </citation>
    <scope>NUCLEOTIDE SEQUENCE</scope>
    <source>
        <strain evidence="2">Class2-1B</strain>
    </source>
</reference>
<evidence type="ECO:0000313" key="2">
    <source>
        <dbReference type="EMBL" id="QPC64370.1"/>
    </source>
</evidence>
<reference evidence="1 3" key="1">
    <citation type="submission" date="2018-02" db="EMBL/GenBank/DDBJ databases">
        <title>Fusarium culmorum secondary metabolites in fungal-bacterial-plant interactions.</title>
        <authorList>
            <person name="Schmidt R."/>
        </authorList>
    </citation>
    <scope>NUCLEOTIDE SEQUENCE [LARGE SCALE GENOMIC DNA]</scope>
    <source>
        <strain evidence="1 3">PV</strain>
    </source>
</reference>
<evidence type="ECO:0000313" key="3">
    <source>
        <dbReference type="Proteomes" id="UP000241587"/>
    </source>
</evidence>
<dbReference type="OMA" id="SCRKREM"/>
<dbReference type="EMBL" id="PVEM01000003">
    <property type="protein sequence ID" value="PTD09348.1"/>
    <property type="molecule type" value="Genomic_DNA"/>
</dbReference>
<dbReference type="Proteomes" id="UP000241587">
    <property type="component" value="Unassembled WGS sequence"/>
</dbReference>
<dbReference type="EMBL" id="CP064749">
    <property type="protein sequence ID" value="QPC64370.1"/>
    <property type="molecule type" value="Genomic_DNA"/>
</dbReference>
<sequence>MATVTTHVTLSCRKREMPSFAGVAGANANANSNKKRKLTEPAPAEQLNNNNSRLLVAKTTPWADLPRQATCLILFFFVVAKMASTRPIPTSSPHSQQITKPPRRSKLGYVEITKALANLDILNSGVREILTQIDGLIKTAEEIDWLLKGGPGLARSVTRTKEVGQMVIDSIQDRLAFLDQQET</sequence>
<accession>A0A2T4H0M8</accession>